<dbReference type="KEGG" id="salw:CP975_14750"/>
<dbReference type="AlphaFoldDB" id="A0A5J6HJM8"/>
<evidence type="ECO:0000313" key="3">
    <source>
        <dbReference type="Proteomes" id="UP000326553"/>
    </source>
</evidence>
<evidence type="ECO:0000256" key="1">
    <source>
        <dbReference type="SAM" id="Phobius"/>
    </source>
</evidence>
<keyword evidence="1" id="KW-0812">Transmembrane</keyword>
<dbReference type="EMBL" id="CP023695">
    <property type="protein sequence ID" value="QEV18580.1"/>
    <property type="molecule type" value="Genomic_DNA"/>
</dbReference>
<organism evidence="2 3">
    <name type="scientific">Streptomyces alboniger</name>
    <dbReference type="NCBI Taxonomy" id="132473"/>
    <lineage>
        <taxon>Bacteria</taxon>
        <taxon>Bacillati</taxon>
        <taxon>Actinomycetota</taxon>
        <taxon>Actinomycetes</taxon>
        <taxon>Kitasatosporales</taxon>
        <taxon>Streptomycetaceae</taxon>
        <taxon>Streptomyces</taxon>
        <taxon>Streptomyces aurantiacus group</taxon>
    </lineage>
</organism>
<keyword evidence="1" id="KW-0472">Membrane</keyword>
<keyword evidence="1" id="KW-1133">Transmembrane helix</keyword>
<evidence type="ECO:0000313" key="2">
    <source>
        <dbReference type="EMBL" id="QEV18580.1"/>
    </source>
</evidence>
<protein>
    <submittedName>
        <fullName evidence="2">Uncharacterized protein</fullName>
    </submittedName>
</protein>
<feature type="transmembrane region" description="Helical" evidence="1">
    <location>
        <begin position="6"/>
        <end position="28"/>
    </location>
</feature>
<keyword evidence="3" id="KW-1185">Reference proteome</keyword>
<dbReference type="RefSeq" id="WP_055527939.1">
    <property type="nucleotide sequence ID" value="NZ_CP023695.1"/>
</dbReference>
<gene>
    <name evidence="2" type="ORF">CP975_14750</name>
</gene>
<sequence>MLRDISIVQQIGLAVLAVATAVWAVGLVRVMRRERPEAQAWRAPQALRALPGQQGPPRAEAVELTADERAAFAGLVQQYGDGRP</sequence>
<name>A0A5J6HJM8_STRAD</name>
<proteinExistence type="predicted"/>
<reference evidence="2 3" key="1">
    <citation type="submission" date="2017-09" db="EMBL/GenBank/DDBJ databases">
        <authorList>
            <person name="Lee N."/>
            <person name="Cho B.-K."/>
        </authorList>
    </citation>
    <scope>NUCLEOTIDE SEQUENCE [LARGE SCALE GENOMIC DNA]</scope>
    <source>
        <strain evidence="2 3">ATCC 12461</strain>
    </source>
</reference>
<dbReference type="OrthoDB" id="4337460at2"/>
<dbReference type="Proteomes" id="UP000326553">
    <property type="component" value="Chromosome"/>
</dbReference>
<accession>A0A5J6HJM8</accession>